<accession>A0A2M7AQM3</accession>
<feature type="transmembrane region" description="Helical" evidence="1">
    <location>
        <begin position="200"/>
        <end position="219"/>
    </location>
</feature>
<evidence type="ECO:0000313" key="3">
    <source>
        <dbReference type="Proteomes" id="UP000230972"/>
    </source>
</evidence>
<dbReference type="EMBL" id="PEWC01000012">
    <property type="protein sequence ID" value="PIU71954.1"/>
    <property type="molecule type" value="Genomic_DNA"/>
</dbReference>
<dbReference type="InterPro" id="IPR029063">
    <property type="entry name" value="SAM-dependent_MTases_sf"/>
</dbReference>
<dbReference type="Pfam" id="PF13489">
    <property type="entry name" value="Methyltransf_23"/>
    <property type="match status" value="1"/>
</dbReference>
<keyword evidence="1" id="KW-0812">Transmembrane</keyword>
<dbReference type="SUPFAM" id="SSF53335">
    <property type="entry name" value="S-adenosyl-L-methionine-dependent methyltransferases"/>
    <property type="match status" value="1"/>
</dbReference>
<dbReference type="Gene3D" id="3.40.50.150">
    <property type="entry name" value="Vaccinia Virus protein VP39"/>
    <property type="match status" value="1"/>
</dbReference>
<evidence type="ECO:0000256" key="1">
    <source>
        <dbReference type="SAM" id="Phobius"/>
    </source>
</evidence>
<protein>
    <recommendedName>
        <fullName evidence="4">Class I SAM-dependent methyltransferase</fullName>
    </recommendedName>
</protein>
<name>A0A2M7AQM3_9BACT</name>
<dbReference type="CDD" id="cd02440">
    <property type="entry name" value="AdoMet_MTases"/>
    <property type="match status" value="1"/>
</dbReference>
<keyword evidence="1" id="KW-0472">Membrane</keyword>
<dbReference type="PANTHER" id="PTHR43861">
    <property type="entry name" value="TRANS-ACONITATE 2-METHYLTRANSFERASE-RELATED"/>
    <property type="match status" value="1"/>
</dbReference>
<gene>
    <name evidence="2" type="ORF">COS80_00440</name>
</gene>
<dbReference type="AlphaFoldDB" id="A0A2M7AQM3"/>
<evidence type="ECO:0008006" key="4">
    <source>
        <dbReference type="Google" id="ProtNLM"/>
    </source>
</evidence>
<sequence length="229" mass="26402">MNYHRDEDYLKYESLFENIFRKRFKLIKSHSRGGISTVLDIGCSNGVFLDLFAGCETWGIEPSGSGEIARKKGHKIIKDYFENLPAGRQEQLPNDYFDLVILNHTLEHMDNPKKIIEKINILLKKGGIVFIDVPNFGSLLSKILGKKWPYLLPKEHKSQFTKESLTKLLQENGFDILYWESRSGIFEYANPLKELGRKRFLLDLFAIPYTLFATLLGMGDSMSFIAKKK</sequence>
<proteinExistence type="predicted"/>
<dbReference type="PANTHER" id="PTHR43861:SF5">
    <property type="entry name" value="BLL5978 PROTEIN"/>
    <property type="match status" value="1"/>
</dbReference>
<dbReference type="Proteomes" id="UP000230972">
    <property type="component" value="Unassembled WGS sequence"/>
</dbReference>
<comment type="caution">
    <text evidence="2">The sequence shown here is derived from an EMBL/GenBank/DDBJ whole genome shotgun (WGS) entry which is preliminary data.</text>
</comment>
<reference evidence="3" key="1">
    <citation type="submission" date="2017-09" db="EMBL/GenBank/DDBJ databases">
        <title>Depth-based differentiation of microbial function through sediment-hosted aquifers and enrichment of novel symbionts in the deep terrestrial subsurface.</title>
        <authorList>
            <person name="Probst A.J."/>
            <person name="Ladd B."/>
            <person name="Jarett J.K."/>
            <person name="Geller-Mcgrath D.E."/>
            <person name="Sieber C.M.K."/>
            <person name="Emerson J.B."/>
            <person name="Anantharaman K."/>
            <person name="Thomas B.C."/>
            <person name="Malmstrom R."/>
            <person name="Stieglmeier M."/>
            <person name="Klingl A."/>
            <person name="Woyke T."/>
            <person name="Ryan C.M."/>
            <person name="Banfield J.F."/>
        </authorList>
    </citation>
    <scope>NUCLEOTIDE SEQUENCE [LARGE SCALE GENOMIC DNA]</scope>
</reference>
<evidence type="ECO:0000313" key="2">
    <source>
        <dbReference type="EMBL" id="PIU71954.1"/>
    </source>
</evidence>
<keyword evidence="1" id="KW-1133">Transmembrane helix</keyword>
<organism evidence="2 3">
    <name type="scientific">Candidatus Woesebacteria bacterium CG06_land_8_20_14_3_00_39_27</name>
    <dbReference type="NCBI Taxonomy" id="1975057"/>
    <lineage>
        <taxon>Bacteria</taxon>
        <taxon>Candidatus Woeseibacteriota</taxon>
    </lineage>
</organism>